<evidence type="ECO:0000256" key="2">
    <source>
        <dbReference type="ARBA" id="ARBA00023128"/>
    </source>
</evidence>
<sequence>MSVPTEIGDLPNISCPMDPRFQNTNVSRYCFIHYVDYHRCLHLLGKDNSSCKIFKDIYQRMCPNNWINTWDQRREKGNFARDCKTELD</sequence>
<name>A0A6G0ZGP7_APHCR</name>
<dbReference type="Gene3D" id="1.10.10.140">
    <property type="entry name" value="Cytochrome c oxidase, subunit VIb"/>
    <property type="match status" value="1"/>
</dbReference>
<dbReference type="InterPro" id="IPR036549">
    <property type="entry name" value="CX6/COA6-like_sf"/>
</dbReference>
<reference evidence="4 5" key="1">
    <citation type="submission" date="2019-08" db="EMBL/GenBank/DDBJ databases">
        <title>Whole genome of Aphis craccivora.</title>
        <authorList>
            <person name="Voronova N.V."/>
            <person name="Shulinski R.S."/>
            <person name="Bandarenka Y.V."/>
            <person name="Zhorov D.G."/>
            <person name="Warner D."/>
        </authorList>
    </citation>
    <scope>NUCLEOTIDE SEQUENCE [LARGE SCALE GENOMIC DNA]</scope>
    <source>
        <strain evidence="4">180601</strain>
        <tissue evidence="4">Whole Body</tissue>
    </source>
</reference>
<organism evidence="4 5">
    <name type="scientific">Aphis craccivora</name>
    <name type="common">Cowpea aphid</name>
    <dbReference type="NCBI Taxonomy" id="307492"/>
    <lineage>
        <taxon>Eukaryota</taxon>
        <taxon>Metazoa</taxon>
        <taxon>Ecdysozoa</taxon>
        <taxon>Arthropoda</taxon>
        <taxon>Hexapoda</taxon>
        <taxon>Insecta</taxon>
        <taxon>Pterygota</taxon>
        <taxon>Neoptera</taxon>
        <taxon>Paraneoptera</taxon>
        <taxon>Hemiptera</taxon>
        <taxon>Sternorrhyncha</taxon>
        <taxon>Aphidomorpha</taxon>
        <taxon>Aphidoidea</taxon>
        <taxon>Aphididae</taxon>
        <taxon>Aphidini</taxon>
        <taxon>Aphis</taxon>
        <taxon>Aphis</taxon>
    </lineage>
</organism>
<dbReference type="AlphaFoldDB" id="A0A6G0ZGP7"/>
<protein>
    <submittedName>
        <fullName evidence="4">Cytochrome c oxidase subunit 6b-2-like</fullName>
    </submittedName>
</protein>
<dbReference type="InterPro" id="IPR003213">
    <property type="entry name" value="Cyt_c_oxidase_su6B"/>
</dbReference>
<dbReference type="PANTHER" id="PTHR46281:SF8">
    <property type="entry name" value="CYTOCHROME C OXIDASE SUBUNIT 12, MITOCHONDRIAL"/>
    <property type="match status" value="1"/>
</dbReference>
<dbReference type="Proteomes" id="UP000478052">
    <property type="component" value="Unassembled WGS sequence"/>
</dbReference>
<proteinExistence type="predicted"/>
<dbReference type="OrthoDB" id="1107506at2759"/>
<dbReference type="SUPFAM" id="SSF47694">
    <property type="entry name" value="Cytochrome c oxidase subunit h"/>
    <property type="match status" value="1"/>
</dbReference>
<keyword evidence="2" id="KW-0496">Mitochondrion</keyword>
<evidence type="ECO:0000313" key="5">
    <source>
        <dbReference type="Proteomes" id="UP000478052"/>
    </source>
</evidence>
<comment type="subcellular location">
    <subcellularLocation>
        <location evidence="1">Mitochondrion</location>
    </subcellularLocation>
</comment>
<evidence type="ECO:0000256" key="3">
    <source>
        <dbReference type="ARBA" id="ARBA00023157"/>
    </source>
</evidence>
<dbReference type="PANTHER" id="PTHR46281">
    <property type="entry name" value="CYTOCHROME C OXIDASE SUBUNIT 6B"/>
    <property type="match status" value="1"/>
</dbReference>
<evidence type="ECO:0000256" key="1">
    <source>
        <dbReference type="ARBA" id="ARBA00004173"/>
    </source>
</evidence>
<accession>A0A6G0ZGP7</accession>
<dbReference type="GO" id="GO:0005739">
    <property type="term" value="C:mitochondrion"/>
    <property type="evidence" value="ECO:0007669"/>
    <property type="project" value="UniProtKB-SubCell"/>
</dbReference>
<gene>
    <name evidence="4" type="ORF">FWK35_00005839</name>
</gene>
<dbReference type="InterPro" id="IPR048280">
    <property type="entry name" value="COX6B-like"/>
</dbReference>
<dbReference type="Pfam" id="PF02297">
    <property type="entry name" value="COX6B"/>
    <property type="match status" value="1"/>
</dbReference>
<keyword evidence="5" id="KW-1185">Reference proteome</keyword>
<dbReference type="CDD" id="cd00926">
    <property type="entry name" value="Cyt_c_Oxidase_VIb"/>
    <property type="match status" value="1"/>
</dbReference>
<comment type="caution">
    <text evidence="4">The sequence shown here is derived from an EMBL/GenBank/DDBJ whole genome shotgun (WGS) entry which is preliminary data.</text>
</comment>
<dbReference type="GO" id="GO:0045277">
    <property type="term" value="C:respiratory chain complex IV"/>
    <property type="evidence" value="ECO:0007669"/>
    <property type="project" value="InterPro"/>
</dbReference>
<keyword evidence="3" id="KW-1015">Disulfide bond</keyword>
<dbReference type="EMBL" id="VUJU01000502">
    <property type="protein sequence ID" value="KAF0769992.1"/>
    <property type="molecule type" value="Genomic_DNA"/>
</dbReference>
<evidence type="ECO:0000313" key="4">
    <source>
        <dbReference type="EMBL" id="KAF0769992.1"/>
    </source>
</evidence>